<feature type="transmembrane region" description="Helical" evidence="7">
    <location>
        <begin position="311"/>
        <end position="335"/>
    </location>
</feature>
<name>A0A382BK93_9ZZZZ</name>
<reference evidence="8" key="1">
    <citation type="submission" date="2018-05" db="EMBL/GenBank/DDBJ databases">
        <authorList>
            <person name="Lanie J.A."/>
            <person name="Ng W.-L."/>
            <person name="Kazmierczak K.M."/>
            <person name="Andrzejewski T.M."/>
            <person name="Davidsen T.M."/>
            <person name="Wayne K.J."/>
            <person name="Tettelin H."/>
            <person name="Glass J.I."/>
            <person name="Rusch D."/>
            <person name="Podicherti R."/>
            <person name="Tsui H.-C.T."/>
            <person name="Winkler M.E."/>
        </authorList>
    </citation>
    <scope>NUCLEOTIDE SEQUENCE</scope>
</reference>
<keyword evidence="2" id="KW-0813">Transport</keyword>
<gene>
    <name evidence="8" type="ORF">METZ01_LOCUS166576</name>
</gene>
<feature type="transmembrane region" description="Helical" evidence="7">
    <location>
        <begin position="47"/>
        <end position="68"/>
    </location>
</feature>
<evidence type="ECO:0000313" key="8">
    <source>
        <dbReference type="EMBL" id="SVB13722.1"/>
    </source>
</evidence>
<dbReference type="EMBL" id="UINC01030016">
    <property type="protein sequence ID" value="SVB13722.1"/>
    <property type="molecule type" value="Genomic_DNA"/>
</dbReference>
<proteinExistence type="predicted"/>
<dbReference type="InterPro" id="IPR036259">
    <property type="entry name" value="MFS_trans_sf"/>
</dbReference>
<feature type="transmembrane region" description="Helical" evidence="7">
    <location>
        <begin position="80"/>
        <end position="100"/>
    </location>
</feature>
<protein>
    <recommendedName>
        <fullName evidence="9">Major facilitator superfamily (MFS) profile domain-containing protein</fullName>
    </recommendedName>
</protein>
<dbReference type="CDD" id="cd06173">
    <property type="entry name" value="MFS_MefA_like"/>
    <property type="match status" value="1"/>
</dbReference>
<dbReference type="PANTHER" id="PTHR23513:SF6">
    <property type="entry name" value="MAJOR FACILITATOR SUPERFAMILY ASSOCIATED DOMAIN-CONTAINING PROTEIN"/>
    <property type="match status" value="1"/>
</dbReference>
<feature type="transmembrane region" description="Helical" evidence="7">
    <location>
        <begin position="224"/>
        <end position="243"/>
    </location>
</feature>
<sequence length="405" mass="43443">VNWDRLTLAFRIPAFRWIWASSLAGAAGFQPFMIGQGWLLWELTASPFMVGLAPALGAASNLLLNPFWGLMSDRLDRRKLMIISQSVMGLAILALGILVVNDMVQVWHVLVLSVIQRMGMSLQRTAGKPFTFSVVGRKAFMNATAAHFLTSQGAGLVGPVSAGFIIKSFGTGYLFLILGFIILIGVLALFRVQSVPIKNRATKSFIQDFKEALKFVRNDTSLRAILWTVLVTESLGYSTWSMFPVVAVSLLGGDSVTLGLLGTFRGLGGVLGALSISSFGDIKLKGSILWGGAFLFGLALIAFSFSRDAYLSYALVSCIGIVAVIYDIQANTLLLSLCPEEMRGRIMAIYGIVMTGIGFGSLGMGAAAGWLGVNWAIFGGGSLVTTNALAHMHMAPVVNRQAQKD</sequence>
<feature type="transmembrane region" description="Helical" evidence="7">
    <location>
        <begin position="347"/>
        <end position="367"/>
    </location>
</feature>
<comment type="subcellular location">
    <subcellularLocation>
        <location evidence="1">Cell membrane</location>
        <topology evidence="1">Multi-pass membrane protein</topology>
    </subcellularLocation>
</comment>
<dbReference type="SUPFAM" id="SSF103473">
    <property type="entry name" value="MFS general substrate transporter"/>
    <property type="match status" value="1"/>
</dbReference>
<feature type="transmembrane region" description="Helical" evidence="7">
    <location>
        <begin position="172"/>
        <end position="190"/>
    </location>
</feature>
<dbReference type="GO" id="GO:0005886">
    <property type="term" value="C:plasma membrane"/>
    <property type="evidence" value="ECO:0007669"/>
    <property type="project" value="UniProtKB-SubCell"/>
</dbReference>
<dbReference type="Gene3D" id="1.20.1250.20">
    <property type="entry name" value="MFS general substrate transporter like domains"/>
    <property type="match status" value="1"/>
</dbReference>
<evidence type="ECO:0000256" key="6">
    <source>
        <dbReference type="ARBA" id="ARBA00023136"/>
    </source>
</evidence>
<evidence type="ECO:0000256" key="4">
    <source>
        <dbReference type="ARBA" id="ARBA00022692"/>
    </source>
</evidence>
<feature type="transmembrane region" description="Helical" evidence="7">
    <location>
        <begin position="288"/>
        <end position="305"/>
    </location>
</feature>
<feature type="non-terminal residue" evidence="8">
    <location>
        <position position="1"/>
    </location>
</feature>
<feature type="transmembrane region" description="Helical" evidence="7">
    <location>
        <begin position="17"/>
        <end position="41"/>
    </location>
</feature>
<feature type="transmembrane region" description="Helical" evidence="7">
    <location>
        <begin position="373"/>
        <end position="390"/>
    </location>
</feature>
<evidence type="ECO:0000256" key="7">
    <source>
        <dbReference type="SAM" id="Phobius"/>
    </source>
</evidence>
<dbReference type="PANTHER" id="PTHR23513">
    <property type="entry name" value="INTEGRAL MEMBRANE EFFLUX PROTEIN-RELATED"/>
    <property type="match status" value="1"/>
</dbReference>
<dbReference type="AlphaFoldDB" id="A0A382BK93"/>
<evidence type="ECO:0000256" key="5">
    <source>
        <dbReference type="ARBA" id="ARBA00022989"/>
    </source>
</evidence>
<organism evidence="8">
    <name type="scientific">marine metagenome</name>
    <dbReference type="NCBI Taxonomy" id="408172"/>
    <lineage>
        <taxon>unclassified sequences</taxon>
        <taxon>metagenomes</taxon>
        <taxon>ecological metagenomes</taxon>
    </lineage>
</organism>
<evidence type="ECO:0008006" key="9">
    <source>
        <dbReference type="Google" id="ProtNLM"/>
    </source>
</evidence>
<evidence type="ECO:0000256" key="3">
    <source>
        <dbReference type="ARBA" id="ARBA00022475"/>
    </source>
</evidence>
<keyword evidence="6 7" id="KW-0472">Membrane</keyword>
<evidence type="ECO:0000256" key="2">
    <source>
        <dbReference type="ARBA" id="ARBA00022448"/>
    </source>
</evidence>
<dbReference type="Pfam" id="PF05977">
    <property type="entry name" value="MFS_3"/>
    <property type="match status" value="1"/>
</dbReference>
<keyword evidence="5 7" id="KW-1133">Transmembrane helix</keyword>
<keyword evidence="4 7" id="KW-0812">Transmembrane</keyword>
<keyword evidence="3" id="KW-1003">Cell membrane</keyword>
<feature type="transmembrane region" description="Helical" evidence="7">
    <location>
        <begin position="255"/>
        <end position="276"/>
    </location>
</feature>
<evidence type="ECO:0000256" key="1">
    <source>
        <dbReference type="ARBA" id="ARBA00004651"/>
    </source>
</evidence>
<dbReference type="InterPro" id="IPR010290">
    <property type="entry name" value="TM_effector"/>
</dbReference>
<accession>A0A382BK93</accession>